<organism evidence="2 3">
    <name type="scientific">Nostoc flagelliforme CCNUN1</name>
    <dbReference type="NCBI Taxonomy" id="2038116"/>
    <lineage>
        <taxon>Bacteria</taxon>
        <taxon>Bacillati</taxon>
        <taxon>Cyanobacteriota</taxon>
        <taxon>Cyanophyceae</taxon>
        <taxon>Nostocales</taxon>
        <taxon>Nostocaceae</taxon>
        <taxon>Nostoc</taxon>
    </lineage>
</organism>
<keyword evidence="3" id="KW-1185">Reference proteome</keyword>
<proteinExistence type="predicted"/>
<feature type="region of interest" description="Disordered" evidence="1">
    <location>
        <begin position="1"/>
        <end position="29"/>
    </location>
</feature>
<dbReference type="KEGG" id="nfl:COO91_02504"/>
<reference evidence="2 3" key="1">
    <citation type="submission" date="2017-11" db="EMBL/GenBank/DDBJ databases">
        <title>Complete genome of a free-living desiccation-tolerant cyanobacterium and its photosynthetic adaptation to extreme terrestrial habitat.</title>
        <authorList>
            <person name="Shang J."/>
        </authorList>
    </citation>
    <scope>NUCLEOTIDE SEQUENCE [LARGE SCALE GENOMIC DNA]</scope>
    <source>
        <strain evidence="2 3">CCNUN1</strain>
    </source>
</reference>
<dbReference type="Proteomes" id="UP000232003">
    <property type="component" value="Chromosome"/>
</dbReference>
<gene>
    <name evidence="2" type="ORF">COO91_02504</name>
</gene>
<feature type="compositionally biased region" description="Polar residues" evidence="1">
    <location>
        <begin position="14"/>
        <end position="23"/>
    </location>
</feature>
<dbReference type="EMBL" id="CP024785">
    <property type="protein sequence ID" value="AUB36585.1"/>
    <property type="molecule type" value="Genomic_DNA"/>
</dbReference>
<accession>A0A2K8SP20</accession>
<evidence type="ECO:0000313" key="2">
    <source>
        <dbReference type="EMBL" id="AUB36585.1"/>
    </source>
</evidence>
<protein>
    <submittedName>
        <fullName evidence="2">Uncharacterized protein</fullName>
    </submittedName>
</protein>
<evidence type="ECO:0000256" key="1">
    <source>
        <dbReference type="SAM" id="MobiDB-lite"/>
    </source>
</evidence>
<dbReference type="AlphaFoldDB" id="A0A2K8SP20"/>
<sequence length="66" mass="7048">MSAKLPIPLPTPPRSSGGQTNHSFGGVGFFGFNKQSSEPDIIPSPEPFFAALRSSANIMQRIAECQ</sequence>
<evidence type="ECO:0000313" key="3">
    <source>
        <dbReference type="Proteomes" id="UP000232003"/>
    </source>
</evidence>
<name>A0A2K8SP20_9NOSO</name>